<dbReference type="RefSeq" id="WP_011651271.1">
    <property type="nucleotide sequence ID" value="NZ_CAXURF020000001.1"/>
</dbReference>
<organism evidence="10">
    <name type="scientific">Rhizobium leguminosarum</name>
    <dbReference type="NCBI Taxonomy" id="384"/>
    <lineage>
        <taxon>Bacteria</taxon>
        <taxon>Pseudomonadati</taxon>
        <taxon>Pseudomonadota</taxon>
        <taxon>Alphaproteobacteria</taxon>
        <taxon>Hyphomicrobiales</taxon>
        <taxon>Rhizobiaceae</taxon>
        <taxon>Rhizobium/Agrobacterium group</taxon>
        <taxon>Rhizobium</taxon>
    </lineage>
</organism>
<comment type="similarity">
    <text evidence="5">Belongs to the Omp25/RopB family.</text>
</comment>
<evidence type="ECO:0000313" key="11">
    <source>
        <dbReference type="Proteomes" id="UP000471560"/>
    </source>
</evidence>
<reference evidence="10" key="1">
    <citation type="submission" date="2016-04" db="EMBL/GenBank/DDBJ databases">
        <title>Fast-growing isolate from the root nodules of Vavilovia formosa.</title>
        <authorList>
            <person name="Kimeklis A."/>
            <person name="Safronova V."/>
            <person name="Belimov A."/>
            <person name="Andronov E."/>
        </authorList>
    </citation>
    <scope>NUCLEOTIDE SEQUENCE [LARGE SCALE GENOMIC DNA]</scope>
    <source>
        <strain evidence="10">Vaf-46</strain>
    </source>
</reference>
<evidence type="ECO:0000313" key="12">
    <source>
        <dbReference type="Proteomes" id="UP000471705"/>
    </source>
</evidence>
<comment type="subcellular location">
    <subcellularLocation>
        <location evidence="1">Cell outer membrane</location>
    </subcellularLocation>
</comment>
<dbReference type="AlphaFoldDB" id="A0A179B834"/>
<evidence type="ECO:0000313" key="9">
    <source>
        <dbReference type="EMBL" id="NEK14218.1"/>
    </source>
</evidence>
<dbReference type="InterPro" id="IPR051692">
    <property type="entry name" value="OMP-like"/>
</dbReference>
<protein>
    <submittedName>
        <fullName evidence="8">Outer membrane beta-barrel protein</fullName>
    </submittedName>
</protein>
<dbReference type="EMBL" id="WUEZ01000036">
    <property type="protein sequence ID" value="NEI37494.1"/>
    <property type="molecule type" value="Genomic_DNA"/>
</dbReference>
<evidence type="ECO:0000256" key="3">
    <source>
        <dbReference type="ARBA" id="ARBA00023136"/>
    </source>
</evidence>
<dbReference type="Proteomes" id="UP000471560">
    <property type="component" value="Unassembled WGS sequence"/>
</dbReference>
<dbReference type="Gene3D" id="2.40.160.20">
    <property type="match status" value="1"/>
</dbReference>
<feature type="domain" description="Outer membrane protein beta-barrel" evidence="7">
    <location>
        <begin position="15"/>
        <end position="211"/>
    </location>
</feature>
<evidence type="ECO:0000313" key="10">
    <source>
        <dbReference type="EMBL" id="OAP87847.1"/>
    </source>
</evidence>
<dbReference type="InterPro" id="IPR011250">
    <property type="entry name" value="OMP/PagP_B-barrel"/>
</dbReference>
<keyword evidence="2 6" id="KW-0732">Signal</keyword>
<name>A0A179B834_RHILE</name>
<gene>
    <name evidence="10" type="ORF">A4U53_10135</name>
    <name evidence="8" type="ORF">GR204_26580</name>
    <name evidence="9" type="ORF">GR257_05045</name>
</gene>
<dbReference type="SUPFAM" id="SSF56925">
    <property type="entry name" value="OMPA-like"/>
    <property type="match status" value="1"/>
</dbReference>
<evidence type="ECO:0000256" key="6">
    <source>
        <dbReference type="SAM" id="SignalP"/>
    </source>
</evidence>
<dbReference type="OrthoDB" id="9815357at2"/>
<keyword evidence="3" id="KW-0472">Membrane</keyword>
<sequence>MRVLIAGLMASVFAIAGVSAAQAADAVDQVPEAPVAQEAPVKPAGNWEGFYLGGAGTYNMGDFGSDRHTYGFGGQVFTGYNWQQGQIVYGVESDLGYSGDDVSSGGVKNKYGWNGSVRGRVGYDMNPFLLYGTAGLAIGDVKVSDDTSDESKTNFGYTVGAGVEAFVTNNITTRLEYRYTDYQSKDYDLDSGSFSRGYDENSVKLGIGVKF</sequence>
<keyword evidence="4" id="KW-0998">Cell outer membrane</keyword>
<dbReference type="GeneID" id="303206597"/>
<feature type="chain" id="PRO_5036010253" evidence="6">
    <location>
        <begin position="24"/>
        <end position="211"/>
    </location>
</feature>
<evidence type="ECO:0000256" key="4">
    <source>
        <dbReference type="ARBA" id="ARBA00023237"/>
    </source>
</evidence>
<dbReference type="eggNOG" id="COG3637">
    <property type="taxonomic scope" value="Bacteria"/>
</dbReference>
<dbReference type="EMBL" id="WUFV01000002">
    <property type="protein sequence ID" value="NEK14218.1"/>
    <property type="molecule type" value="Genomic_DNA"/>
</dbReference>
<dbReference type="PANTHER" id="PTHR34001">
    <property type="entry name" value="BLL7405 PROTEIN"/>
    <property type="match status" value="1"/>
</dbReference>
<evidence type="ECO:0000256" key="5">
    <source>
        <dbReference type="ARBA" id="ARBA00038306"/>
    </source>
</evidence>
<reference evidence="11 12" key="2">
    <citation type="submission" date="2019-12" db="EMBL/GenBank/DDBJ databases">
        <title>Rhizobium genotypes associated with high levels of biological nitrogen fixation by grain legumes in a temperate-maritime cropping system.</title>
        <authorList>
            <person name="Maluk M."/>
            <person name="Francesc Ferrando Molina F."/>
            <person name="Lopez Del Egido L."/>
            <person name="Lafos M."/>
            <person name="Langarica-Fuentes A."/>
            <person name="Gebre Yohannes G."/>
            <person name="Young M.W."/>
            <person name="Martin P."/>
            <person name="Gantlett R."/>
            <person name="Kenicer G."/>
            <person name="Hawes C."/>
            <person name="Begg G.S."/>
            <person name="Quilliam R.S."/>
            <person name="Squire G.R."/>
            <person name="Poole P.S."/>
            <person name="Young P.W."/>
            <person name="Iannetta P.M."/>
            <person name="James E.K."/>
        </authorList>
    </citation>
    <scope>NUCLEOTIDE SEQUENCE [LARGE SCALE GENOMIC DNA]</scope>
    <source>
        <strain evidence="8 11">JHI1096</strain>
        <strain evidence="9 12">JHI54</strain>
    </source>
</reference>
<evidence type="ECO:0000313" key="8">
    <source>
        <dbReference type="EMBL" id="NEI37494.1"/>
    </source>
</evidence>
<dbReference type="Pfam" id="PF13505">
    <property type="entry name" value="OMP_b-brl"/>
    <property type="match status" value="1"/>
</dbReference>
<feature type="signal peptide" evidence="6">
    <location>
        <begin position="1"/>
        <end position="23"/>
    </location>
</feature>
<comment type="caution">
    <text evidence="10">The sequence shown here is derived from an EMBL/GenBank/DDBJ whole genome shotgun (WGS) entry which is preliminary data.</text>
</comment>
<dbReference type="GO" id="GO:0009279">
    <property type="term" value="C:cell outer membrane"/>
    <property type="evidence" value="ECO:0007669"/>
    <property type="project" value="UniProtKB-SubCell"/>
</dbReference>
<evidence type="ECO:0000259" key="7">
    <source>
        <dbReference type="Pfam" id="PF13505"/>
    </source>
</evidence>
<dbReference type="Proteomes" id="UP000471705">
    <property type="component" value="Unassembled WGS sequence"/>
</dbReference>
<evidence type="ECO:0000256" key="1">
    <source>
        <dbReference type="ARBA" id="ARBA00004442"/>
    </source>
</evidence>
<evidence type="ECO:0000256" key="2">
    <source>
        <dbReference type="ARBA" id="ARBA00022729"/>
    </source>
</evidence>
<dbReference type="PANTHER" id="PTHR34001:SF3">
    <property type="entry name" value="BLL7405 PROTEIN"/>
    <property type="match status" value="1"/>
</dbReference>
<dbReference type="InterPro" id="IPR027385">
    <property type="entry name" value="Beta-barrel_OMP"/>
</dbReference>
<accession>A0A179B834</accession>
<proteinExistence type="inferred from homology"/>
<dbReference type="EMBL" id="LWBS01000472">
    <property type="protein sequence ID" value="OAP87847.1"/>
    <property type="molecule type" value="Genomic_DNA"/>
</dbReference>